<name>A0A9W6PW16_9ACTN</name>
<feature type="transmembrane region" description="Helical" evidence="7">
    <location>
        <begin position="353"/>
        <end position="373"/>
    </location>
</feature>
<keyword evidence="7" id="KW-1133">Transmembrane helix</keyword>
<feature type="domain" description="Protein kinase" evidence="8">
    <location>
        <begin position="33"/>
        <end position="284"/>
    </location>
</feature>
<feature type="region of interest" description="Disordered" evidence="6">
    <location>
        <begin position="290"/>
        <end position="313"/>
    </location>
</feature>
<evidence type="ECO:0000256" key="6">
    <source>
        <dbReference type="SAM" id="MobiDB-lite"/>
    </source>
</evidence>
<dbReference type="SUPFAM" id="SSF56112">
    <property type="entry name" value="Protein kinase-like (PK-like)"/>
    <property type="match status" value="1"/>
</dbReference>
<dbReference type="PANTHER" id="PTHR43289">
    <property type="entry name" value="MITOGEN-ACTIVATED PROTEIN KINASE KINASE KINASE 20-RELATED"/>
    <property type="match status" value="1"/>
</dbReference>
<feature type="compositionally biased region" description="Basic residues" evidence="6">
    <location>
        <begin position="428"/>
        <end position="437"/>
    </location>
</feature>
<dbReference type="Pfam" id="PF00069">
    <property type="entry name" value="Pkinase"/>
    <property type="match status" value="1"/>
</dbReference>
<evidence type="ECO:0000259" key="8">
    <source>
        <dbReference type="PROSITE" id="PS50011"/>
    </source>
</evidence>
<proteinExistence type="predicted"/>
<dbReference type="EMBL" id="BSRZ01000009">
    <property type="protein sequence ID" value="GLW65519.1"/>
    <property type="molecule type" value="Genomic_DNA"/>
</dbReference>
<accession>A0A9W6PW16</accession>
<evidence type="ECO:0000256" key="7">
    <source>
        <dbReference type="SAM" id="Phobius"/>
    </source>
</evidence>
<keyword evidence="10" id="KW-1185">Reference proteome</keyword>
<dbReference type="InterPro" id="IPR008271">
    <property type="entry name" value="Ser/Thr_kinase_AS"/>
</dbReference>
<evidence type="ECO:0000313" key="9">
    <source>
        <dbReference type="EMBL" id="GLW65519.1"/>
    </source>
</evidence>
<dbReference type="InterPro" id="IPR000719">
    <property type="entry name" value="Prot_kinase_dom"/>
</dbReference>
<dbReference type="PROSITE" id="PS50011">
    <property type="entry name" value="PROTEIN_KINASE_DOM"/>
    <property type="match status" value="1"/>
</dbReference>
<keyword evidence="7" id="KW-0472">Membrane</keyword>
<gene>
    <name evidence="9" type="ORF">Arub01_37630</name>
</gene>
<evidence type="ECO:0000256" key="2">
    <source>
        <dbReference type="ARBA" id="ARBA00022741"/>
    </source>
</evidence>
<keyword evidence="3" id="KW-0418">Kinase</keyword>
<organism evidence="9 10">
    <name type="scientific">Actinomadura rubrobrunea</name>
    <dbReference type="NCBI Taxonomy" id="115335"/>
    <lineage>
        <taxon>Bacteria</taxon>
        <taxon>Bacillati</taxon>
        <taxon>Actinomycetota</taxon>
        <taxon>Actinomycetes</taxon>
        <taxon>Streptosporangiales</taxon>
        <taxon>Thermomonosporaceae</taxon>
        <taxon>Actinomadura</taxon>
    </lineage>
</organism>
<keyword evidence="1" id="KW-0808">Transferase</keyword>
<dbReference type="RefSeq" id="WP_170126100.1">
    <property type="nucleotide sequence ID" value="NZ_BSRZ01000009.1"/>
</dbReference>
<reference evidence="9" key="1">
    <citation type="submission" date="2023-02" db="EMBL/GenBank/DDBJ databases">
        <title>Actinomadura rubrobrunea NBRC 14622.</title>
        <authorList>
            <person name="Ichikawa N."/>
            <person name="Sato H."/>
            <person name="Tonouchi N."/>
        </authorList>
    </citation>
    <scope>NUCLEOTIDE SEQUENCE</scope>
    <source>
        <strain evidence="9">NBRC 14622</strain>
    </source>
</reference>
<feature type="compositionally biased region" description="Basic and acidic residues" evidence="6">
    <location>
        <begin position="17"/>
        <end position="26"/>
    </location>
</feature>
<evidence type="ECO:0000256" key="3">
    <source>
        <dbReference type="ARBA" id="ARBA00022777"/>
    </source>
</evidence>
<feature type="region of interest" description="Disordered" evidence="6">
    <location>
        <begin position="378"/>
        <end position="448"/>
    </location>
</feature>
<dbReference type="GO" id="GO:0004674">
    <property type="term" value="F:protein serine/threonine kinase activity"/>
    <property type="evidence" value="ECO:0007669"/>
    <property type="project" value="TreeGrafter"/>
</dbReference>
<dbReference type="PANTHER" id="PTHR43289:SF34">
    <property type="entry name" value="SERINE_THREONINE-PROTEIN KINASE YBDM-RELATED"/>
    <property type="match status" value="1"/>
</dbReference>
<dbReference type="CDD" id="cd14014">
    <property type="entry name" value="STKc_PknB_like"/>
    <property type="match status" value="1"/>
</dbReference>
<feature type="compositionally biased region" description="Low complexity" evidence="6">
    <location>
        <begin position="1"/>
        <end position="15"/>
    </location>
</feature>
<feature type="region of interest" description="Disordered" evidence="6">
    <location>
        <begin position="1"/>
        <end position="31"/>
    </location>
</feature>
<dbReference type="InterPro" id="IPR011009">
    <property type="entry name" value="Kinase-like_dom_sf"/>
</dbReference>
<keyword evidence="7" id="KW-0812">Transmembrane</keyword>
<dbReference type="AlphaFoldDB" id="A0A9W6PW16"/>
<dbReference type="GO" id="GO:0005524">
    <property type="term" value="F:ATP binding"/>
    <property type="evidence" value="ECO:0007669"/>
    <property type="project" value="UniProtKB-UniRule"/>
</dbReference>
<keyword evidence="4 5" id="KW-0067">ATP-binding</keyword>
<evidence type="ECO:0000256" key="1">
    <source>
        <dbReference type="ARBA" id="ARBA00022679"/>
    </source>
</evidence>
<evidence type="ECO:0000256" key="4">
    <source>
        <dbReference type="ARBA" id="ARBA00022840"/>
    </source>
</evidence>
<dbReference type="PROSITE" id="PS00107">
    <property type="entry name" value="PROTEIN_KINASE_ATP"/>
    <property type="match status" value="1"/>
</dbReference>
<feature type="binding site" evidence="5">
    <location>
        <position position="62"/>
    </location>
    <ligand>
        <name>ATP</name>
        <dbReference type="ChEBI" id="CHEBI:30616"/>
    </ligand>
</feature>
<dbReference type="Proteomes" id="UP001165124">
    <property type="component" value="Unassembled WGS sequence"/>
</dbReference>
<dbReference type="InterPro" id="IPR017441">
    <property type="entry name" value="Protein_kinase_ATP_BS"/>
</dbReference>
<evidence type="ECO:0000256" key="5">
    <source>
        <dbReference type="PROSITE-ProRule" id="PRU10141"/>
    </source>
</evidence>
<keyword evidence="2 5" id="KW-0547">Nucleotide-binding</keyword>
<dbReference type="Gene3D" id="1.10.510.10">
    <property type="entry name" value="Transferase(Phosphotransferase) domain 1"/>
    <property type="match status" value="1"/>
</dbReference>
<sequence>MEAHASGSPQGSGSPADDVRPLEPTDPRSVGGYTLLGRIGSGGMGTVYLGREPGTDRRVAVKTIHPHLSARPSYRRRFRDEAVLAGRVASFCTARVLAHGEEDGRPYIVSEYVGGISLQHRITSGGPLPPADLHGVAVGVASALAAIHAAGLVHRDLKPANVMLTLSGCRVIDFGIARAQDSPSTTTTGGTVLGTPGWMAPEVLSGGAATPAADVFAWGCLIVYAGTGRLPFGDGQPTEVALRVMHEQPDLSGLPPTLEPVVRAALAKDPTARPSAADLLLTLVRQTEAPPEAAAAAPGPAAPGPAAAPARRTAAIGTAAAPTPRPTVDEGPDTEAFGLIRHVGARSTVRARVLAAVGAALATVLVGGLIMGLGGRDDDAGRTGARVTPTAGASAPADPPATGHPSAPRRHEPLHPARPKRKAAEPRHKSRVHKGPGAKRAGHDERRP</sequence>
<dbReference type="Gene3D" id="3.30.200.20">
    <property type="entry name" value="Phosphorylase Kinase, domain 1"/>
    <property type="match status" value="1"/>
</dbReference>
<comment type="caution">
    <text evidence="9">The sequence shown here is derived from an EMBL/GenBank/DDBJ whole genome shotgun (WGS) entry which is preliminary data.</text>
</comment>
<dbReference type="PROSITE" id="PS00108">
    <property type="entry name" value="PROTEIN_KINASE_ST"/>
    <property type="match status" value="1"/>
</dbReference>
<evidence type="ECO:0000313" key="10">
    <source>
        <dbReference type="Proteomes" id="UP001165124"/>
    </source>
</evidence>
<protein>
    <recommendedName>
        <fullName evidence="8">Protein kinase domain-containing protein</fullName>
    </recommendedName>
</protein>
<dbReference type="SMART" id="SM00220">
    <property type="entry name" value="S_TKc"/>
    <property type="match status" value="1"/>
</dbReference>